<dbReference type="Pfam" id="PF04235">
    <property type="entry name" value="DUF418"/>
    <property type="match status" value="1"/>
</dbReference>
<evidence type="ECO:0000313" key="4">
    <source>
        <dbReference type="Proteomes" id="UP000245624"/>
    </source>
</evidence>
<reference evidence="3 4" key="1">
    <citation type="submission" date="2018-05" db="EMBL/GenBank/DDBJ databases">
        <title>Genomic analysis of Gracilibacillus dipsosauri DD1 reveals novel features of a salt-tolerant amylase.</title>
        <authorList>
            <person name="Deutch C.E."/>
            <person name="Yang S."/>
        </authorList>
    </citation>
    <scope>NUCLEOTIDE SEQUENCE [LARGE SCALE GENOMIC DNA]</scope>
    <source>
        <strain evidence="3 4">DD1</strain>
    </source>
</reference>
<feature type="domain" description="DUF418" evidence="2">
    <location>
        <begin position="225"/>
        <end position="369"/>
    </location>
</feature>
<feature type="transmembrane region" description="Helical" evidence="1">
    <location>
        <begin position="97"/>
        <end position="115"/>
    </location>
</feature>
<dbReference type="RefSeq" id="WP_109983675.1">
    <property type="nucleotide sequence ID" value="NZ_QGTD01000005.1"/>
</dbReference>
<dbReference type="InterPro" id="IPR007349">
    <property type="entry name" value="DUF418"/>
</dbReference>
<name>A0A317L1R5_9BACI</name>
<feature type="transmembrane region" description="Helical" evidence="1">
    <location>
        <begin position="272"/>
        <end position="290"/>
    </location>
</feature>
<dbReference type="PANTHER" id="PTHR30590">
    <property type="entry name" value="INNER MEMBRANE PROTEIN"/>
    <property type="match status" value="1"/>
</dbReference>
<feature type="transmembrane region" description="Helical" evidence="1">
    <location>
        <begin position="12"/>
        <end position="34"/>
    </location>
</feature>
<dbReference type="AlphaFoldDB" id="A0A317L1R5"/>
<feature type="transmembrane region" description="Helical" evidence="1">
    <location>
        <begin position="338"/>
        <end position="362"/>
    </location>
</feature>
<accession>A0A317L1R5</accession>
<dbReference type="OrthoDB" id="9807744at2"/>
<feature type="transmembrane region" description="Helical" evidence="1">
    <location>
        <begin position="208"/>
        <end position="226"/>
    </location>
</feature>
<evidence type="ECO:0000259" key="2">
    <source>
        <dbReference type="Pfam" id="PF04235"/>
    </source>
</evidence>
<feature type="transmembrane region" description="Helical" evidence="1">
    <location>
        <begin position="54"/>
        <end position="76"/>
    </location>
</feature>
<dbReference type="PANTHER" id="PTHR30590:SF2">
    <property type="entry name" value="INNER MEMBRANE PROTEIN"/>
    <property type="match status" value="1"/>
</dbReference>
<feature type="transmembrane region" description="Helical" evidence="1">
    <location>
        <begin position="121"/>
        <end position="140"/>
    </location>
</feature>
<dbReference type="InterPro" id="IPR052529">
    <property type="entry name" value="Bact_Transport_Assoc"/>
</dbReference>
<evidence type="ECO:0000313" key="3">
    <source>
        <dbReference type="EMBL" id="PWU69436.1"/>
    </source>
</evidence>
<comment type="caution">
    <text evidence="3">The sequence shown here is derived from an EMBL/GenBank/DDBJ whole genome shotgun (WGS) entry which is preliminary data.</text>
</comment>
<dbReference type="Proteomes" id="UP000245624">
    <property type="component" value="Unassembled WGS sequence"/>
</dbReference>
<proteinExistence type="predicted"/>
<evidence type="ECO:0000256" key="1">
    <source>
        <dbReference type="SAM" id="Phobius"/>
    </source>
</evidence>
<keyword evidence="4" id="KW-1185">Reference proteome</keyword>
<sequence>MSYHHQKRIRLLDIFRGIAILGTLGTNIWIFAYLGDISYIFTFDHYEWWSSIDHFIRILSLSLVNGKLLGLLAIMFGIGLELKYQQSLRKGRPWPGVYLWTSLFLLIEGFLHFTFVMEYDILMAYAIAAIIVAFIVKAGMKYIKRSLILIGVIHLLFILLLFLAGLTQQISGNFLGDMQETTYLYENKSWLDQIQYRLSNFLSLRGEAIFTIPLNVFLFLTGVLLMRKGAFANDAKGRYIRRKMLQIGLCVGLPLNLLLFVPGGLFDFPVRYLFAPILSIGYMGLIAFMVEKKESLHVWGILEKVGKASLSCYVMQNILCSIIFYGWGLGVAPLEDSFIILLILCLVSVVQVLFVILWLKFYKHGPMEAGRKFMTRLVMPINSK</sequence>
<feature type="transmembrane region" description="Helical" evidence="1">
    <location>
        <begin position="310"/>
        <end position="332"/>
    </location>
</feature>
<dbReference type="EMBL" id="QGTD01000005">
    <property type="protein sequence ID" value="PWU69436.1"/>
    <property type="molecule type" value="Genomic_DNA"/>
</dbReference>
<keyword evidence="1" id="KW-0472">Membrane</keyword>
<organism evidence="3 4">
    <name type="scientific">Gracilibacillus dipsosauri</name>
    <dbReference type="NCBI Taxonomy" id="178340"/>
    <lineage>
        <taxon>Bacteria</taxon>
        <taxon>Bacillati</taxon>
        <taxon>Bacillota</taxon>
        <taxon>Bacilli</taxon>
        <taxon>Bacillales</taxon>
        <taxon>Bacillaceae</taxon>
        <taxon>Gracilibacillus</taxon>
    </lineage>
</organism>
<keyword evidence="1" id="KW-0812">Transmembrane</keyword>
<gene>
    <name evidence="3" type="ORF">DLJ74_05535</name>
</gene>
<protein>
    <submittedName>
        <fullName evidence="3">DUF418 domain-containing protein</fullName>
    </submittedName>
</protein>
<feature type="transmembrane region" description="Helical" evidence="1">
    <location>
        <begin position="147"/>
        <end position="166"/>
    </location>
</feature>
<feature type="transmembrane region" description="Helical" evidence="1">
    <location>
        <begin position="247"/>
        <end position="266"/>
    </location>
</feature>
<keyword evidence="1" id="KW-1133">Transmembrane helix</keyword>